<name>H1YX42_9EURY</name>
<dbReference type="RefSeq" id="WP_004077769.1">
    <property type="nucleotide sequence ID" value="NZ_CM001436.1"/>
</dbReference>
<evidence type="ECO:0000259" key="1">
    <source>
        <dbReference type="Pfam" id="PF01890"/>
    </source>
</evidence>
<proteinExistence type="predicted"/>
<dbReference type="Gene3D" id="3.40.50.11220">
    <property type="match status" value="1"/>
</dbReference>
<dbReference type="InterPro" id="IPR036518">
    <property type="entry name" value="CobE/GbiG_C_sf"/>
</dbReference>
<gene>
    <name evidence="3" type="ORF">Metlim_1744</name>
</gene>
<dbReference type="AlphaFoldDB" id="H1YX42"/>
<protein>
    <submittedName>
        <fullName evidence="3">Cobalamin (Vitamin B12) biosynthesis CbiG protein</fullName>
    </submittedName>
</protein>
<dbReference type="HOGENOM" id="CLU_028397_0_2_2"/>
<dbReference type="Pfam" id="PF01890">
    <property type="entry name" value="CbiG_C"/>
    <property type="match status" value="1"/>
</dbReference>
<dbReference type="Pfam" id="PF11760">
    <property type="entry name" value="CbiG_N"/>
    <property type="match status" value="1"/>
</dbReference>
<feature type="domain" description="CobE/GbiG C-terminal" evidence="1">
    <location>
        <begin position="175"/>
        <end position="289"/>
    </location>
</feature>
<evidence type="ECO:0000259" key="2">
    <source>
        <dbReference type="Pfam" id="PF11760"/>
    </source>
</evidence>
<dbReference type="Gene3D" id="3.30.420.180">
    <property type="entry name" value="CobE/GbiG C-terminal domain"/>
    <property type="match status" value="1"/>
</dbReference>
<dbReference type="Proteomes" id="UP000005741">
    <property type="component" value="Chromosome"/>
</dbReference>
<accession>H1YX42</accession>
<dbReference type="OrthoDB" id="4722at2157"/>
<dbReference type="SUPFAM" id="SSF159672">
    <property type="entry name" value="CbiG N-terminal domain-like"/>
    <property type="match status" value="1"/>
</dbReference>
<dbReference type="InterPro" id="IPR002750">
    <property type="entry name" value="CobE/GbiG_C"/>
</dbReference>
<dbReference type="PANTHER" id="PTHR37477">
    <property type="entry name" value="COBALT-PRECORRIN-5A HYDROLASE"/>
    <property type="match status" value="1"/>
</dbReference>
<dbReference type="PANTHER" id="PTHR37477:SF1">
    <property type="entry name" value="COBALT-PRECORRIN-5A HYDROLASE"/>
    <property type="match status" value="1"/>
</dbReference>
<dbReference type="InParanoid" id="H1YX42"/>
<dbReference type="GO" id="GO:0009236">
    <property type="term" value="P:cobalamin biosynthetic process"/>
    <property type="evidence" value="ECO:0007669"/>
    <property type="project" value="InterPro"/>
</dbReference>
<dbReference type="FunCoup" id="H1YX42">
    <property type="interactions" value="85"/>
</dbReference>
<reference evidence="3 4" key="1">
    <citation type="submission" date="2011-10" db="EMBL/GenBank/DDBJ databases">
        <title>The Improved High-Quality Draft genome of Methanoplanus limicola DSM 2279.</title>
        <authorList>
            <consortium name="US DOE Joint Genome Institute (JGI-PGF)"/>
            <person name="Lucas S."/>
            <person name="Copeland A."/>
            <person name="Lapidus A."/>
            <person name="Glavina del Rio T."/>
            <person name="Dalin E."/>
            <person name="Tice H."/>
            <person name="Bruce D."/>
            <person name="Goodwin L."/>
            <person name="Pitluck S."/>
            <person name="Peters L."/>
            <person name="Mikhailova N."/>
            <person name="Lu M."/>
            <person name="Kyrpides N."/>
            <person name="Mavromatis K."/>
            <person name="Ivanova N."/>
            <person name="Markowitz V."/>
            <person name="Cheng J.-F."/>
            <person name="Hugenholtz P."/>
            <person name="Woyke T."/>
            <person name="Wu D."/>
            <person name="Wirth R."/>
            <person name="Brambilla E.-M."/>
            <person name="Klenk H.-P."/>
            <person name="Eisen J.A."/>
        </authorList>
    </citation>
    <scope>NUCLEOTIDE SEQUENCE [LARGE SCALE GENOMIC DNA]</scope>
    <source>
        <strain evidence="3 4">DSM 2279</strain>
    </source>
</reference>
<organism evidence="3 4">
    <name type="scientific">Methanoplanus limicola DSM 2279</name>
    <dbReference type="NCBI Taxonomy" id="937775"/>
    <lineage>
        <taxon>Archaea</taxon>
        <taxon>Methanobacteriati</taxon>
        <taxon>Methanobacteriota</taxon>
        <taxon>Stenosarchaea group</taxon>
        <taxon>Methanomicrobia</taxon>
        <taxon>Methanomicrobiales</taxon>
        <taxon>Methanomicrobiaceae</taxon>
        <taxon>Methanoplanus</taxon>
    </lineage>
</organism>
<dbReference type="SUPFAM" id="SSF159664">
    <property type="entry name" value="CobE/GbiG C-terminal domain-like"/>
    <property type="match status" value="1"/>
</dbReference>
<sequence length="291" mass="31505">MKKYIVISLDRFRESAEIISRAIDGDVAGYSKDAFKEAFDCYEGIIAVMSAGIAVRNIAPLLNDKWTDPPVVVVSPDMKYAVPVTGGHHGGNEIAKMLTGLGIEPVITTATESMNRDSVENYARRNNLEILNKDSTRRVNAEILDGNVPCYLLNEPAMAVVSPEVSVLLSTGRYIVGIGCRRGVSADEVISAIRKALNIAGIDKKDVLAYSTTVLKRDEAGLTEAVRTLSGNLVFVSDEEINDECPESDSRAYDKVGLKGVAEPSALSLSKSKKIILKKQIFGRVTIAVIE</sequence>
<dbReference type="EMBL" id="CM001436">
    <property type="protein sequence ID" value="EHQ35845.1"/>
    <property type="molecule type" value="Genomic_DNA"/>
</dbReference>
<dbReference type="InterPro" id="IPR021744">
    <property type="entry name" value="CbiG_N"/>
</dbReference>
<dbReference type="InterPro" id="IPR038029">
    <property type="entry name" value="GbiG_N_sf"/>
</dbReference>
<dbReference type="InterPro" id="IPR052553">
    <property type="entry name" value="CbiG_hydrolase"/>
</dbReference>
<evidence type="ECO:0000313" key="4">
    <source>
        <dbReference type="Proteomes" id="UP000005741"/>
    </source>
</evidence>
<feature type="domain" description="Cobalamin synthesis G N-terminal" evidence="2">
    <location>
        <begin position="34"/>
        <end position="112"/>
    </location>
</feature>
<evidence type="ECO:0000313" key="3">
    <source>
        <dbReference type="EMBL" id="EHQ35845.1"/>
    </source>
</evidence>
<dbReference type="NCBIfam" id="NF004465">
    <property type="entry name" value="PRK05788.1-3"/>
    <property type="match status" value="1"/>
</dbReference>
<dbReference type="STRING" id="937775.Metlim_1744"/>
<keyword evidence="4" id="KW-1185">Reference proteome</keyword>